<evidence type="ECO:0000256" key="1">
    <source>
        <dbReference type="SAM" id="MobiDB-lite"/>
    </source>
</evidence>
<evidence type="ECO:0000313" key="3">
    <source>
        <dbReference type="EMBL" id="SMC04037.1"/>
    </source>
</evidence>
<dbReference type="Gene3D" id="2.120.10.30">
    <property type="entry name" value="TolB, C-terminal domain"/>
    <property type="match status" value="1"/>
</dbReference>
<dbReference type="EMBL" id="FWWY01000001">
    <property type="protein sequence ID" value="SMC04037.1"/>
    <property type="molecule type" value="Genomic_DNA"/>
</dbReference>
<reference evidence="4" key="1">
    <citation type="submission" date="2017-04" db="EMBL/GenBank/DDBJ databases">
        <authorList>
            <person name="Varghese N."/>
            <person name="Submissions S."/>
        </authorList>
    </citation>
    <scope>NUCLEOTIDE SEQUENCE [LARGE SCALE GENOMIC DNA]</scope>
    <source>
        <strain evidence="4">DSM 9293</strain>
    </source>
</reference>
<dbReference type="Proteomes" id="UP000192660">
    <property type="component" value="Unassembled WGS sequence"/>
</dbReference>
<dbReference type="OrthoDB" id="264813at2"/>
<keyword evidence="4" id="KW-1185">Reference proteome</keyword>
<keyword evidence="2" id="KW-0732">Signal</keyword>
<feature type="signal peptide" evidence="2">
    <location>
        <begin position="1"/>
        <end position="28"/>
    </location>
</feature>
<sequence length="382" mass="41838">MHRPFFRVVFTVAVSFALSACGFNPSTASSKHSAKAPASPKTSHRQSPQSKSLVPWGATAASSILPGDILIADSHNNRILLVTPQKKIVWQYPKPGQPSLLHDDDDVFFGPHFDEIITNQEGYNVISIINFKTRQVVWNYGHAGVPGSLPGYLNTPDDAFLYAKPKGDIITVADIRNQRILFISRKTHQILKQYGQTGVMAVNPPATYSAPNGDFPAPHGGMLVTQINGNDAMLLNRHNQVRYTVHFPSFLSYPSDANFTPHGNIIVAFYTNPGAVVEMSPTGKVLWLYRPLSGPGRLDRPSLAVKLPNGLVLLNDDYNDRVIVINPKTNQIVWQYGHTGIPGTAPGYLNIPDGLDLLPPGIVPGGHNPIGHHLWSYPHNGY</sequence>
<name>A0A1W1WCN5_SULTA</name>
<feature type="chain" id="PRO_5012822732" evidence="2">
    <location>
        <begin position="29"/>
        <end position="382"/>
    </location>
</feature>
<accession>A0A1W1WCN5</accession>
<dbReference type="PROSITE" id="PS51257">
    <property type="entry name" value="PROKAR_LIPOPROTEIN"/>
    <property type="match status" value="1"/>
</dbReference>
<evidence type="ECO:0000313" key="4">
    <source>
        <dbReference type="Proteomes" id="UP000192660"/>
    </source>
</evidence>
<evidence type="ECO:0000256" key="2">
    <source>
        <dbReference type="SAM" id="SignalP"/>
    </source>
</evidence>
<dbReference type="SUPFAM" id="SSF63829">
    <property type="entry name" value="Calcium-dependent phosphotriesterase"/>
    <property type="match status" value="1"/>
</dbReference>
<dbReference type="STRING" id="28034.BFX07_13855"/>
<dbReference type="RefSeq" id="WP_084661162.1">
    <property type="nucleotide sequence ID" value="NZ_FWWY01000001.1"/>
</dbReference>
<proteinExistence type="predicted"/>
<feature type="compositionally biased region" description="Low complexity" evidence="1">
    <location>
        <begin position="28"/>
        <end position="41"/>
    </location>
</feature>
<organism evidence="3 4">
    <name type="scientific">Sulfobacillus thermosulfidooxidans (strain DSM 9293 / VKM B-1269 / AT-1)</name>
    <dbReference type="NCBI Taxonomy" id="929705"/>
    <lineage>
        <taxon>Bacteria</taxon>
        <taxon>Bacillati</taxon>
        <taxon>Bacillota</taxon>
        <taxon>Clostridia</taxon>
        <taxon>Eubacteriales</taxon>
        <taxon>Clostridiales Family XVII. Incertae Sedis</taxon>
        <taxon>Sulfobacillus</taxon>
    </lineage>
</organism>
<dbReference type="InterPro" id="IPR011042">
    <property type="entry name" value="6-blade_b-propeller_TolB-like"/>
</dbReference>
<feature type="region of interest" description="Disordered" evidence="1">
    <location>
        <begin position="28"/>
        <end position="54"/>
    </location>
</feature>
<gene>
    <name evidence="3" type="ORF">SAMN00768000_1427</name>
</gene>
<dbReference type="AlphaFoldDB" id="A0A1W1WCN5"/>
<protein>
    <submittedName>
        <fullName evidence="3">Uncharacterized protein</fullName>
    </submittedName>
</protein>